<reference evidence="2 3" key="1">
    <citation type="journal article" date="2020" name="Arch. Microbiol.">
        <title>Bradyrhizobium uaiense sp. nov., a new highly efficient cowpea symbiont.</title>
        <authorList>
            <person name="Cabral Michel D."/>
            <person name="Azarias Guimaraes A."/>
            <person name="Martins da Costa E."/>
            <person name="Soares de Carvalho T."/>
            <person name="Balsanelli E."/>
            <person name="Willems A."/>
            <person name="Maltempi de Souza E."/>
            <person name="de Souza Moreira F.M."/>
        </authorList>
    </citation>
    <scope>NUCLEOTIDE SEQUENCE [LARGE SCALE GENOMIC DNA]</scope>
    <source>
        <strain evidence="2 3">UFLA 03-164</strain>
    </source>
</reference>
<gene>
    <name evidence="2" type="ORF">FNJ47_21545</name>
</gene>
<dbReference type="Pfam" id="PF09084">
    <property type="entry name" value="NMT1"/>
    <property type="match status" value="1"/>
</dbReference>
<organism evidence="2 3">
    <name type="scientific">Bradyrhizobium uaiense</name>
    <dbReference type="NCBI Taxonomy" id="2594946"/>
    <lineage>
        <taxon>Bacteria</taxon>
        <taxon>Pseudomonadati</taxon>
        <taxon>Pseudomonadota</taxon>
        <taxon>Alphaproteobacteria</taxon>
        <taxon>Hyphomicrobiales</taxon>
        <taxon>Nitrobacteraceae</taxon>
        <taxon>Bradyrhizobium</taxon>
    </lineage>
</organism>
<dbReference type="PANTHER" id="PTHR31528">
    <property type="entry name" value="4-AMINO-5-HYDROXYMETHYL-2-METHYLPYRIMIDINE PHOSPHATE SYNTHASE THI11-RELATED"/>
    <property type="match status" value="1"/>
</dbReference>
<evidence type="ECO:0000313" key="2">
    <source>
        <dbReference type="EMBL" id="NEU98336.1"/>
    </source>
</evidence>
<dbReference type="EMBL" id="VKHP01000088">
    <property type="protein sequence ID" value="NEU98336.1"/>
    <property type="molecule type" value="Genomic_DNA"/>
</dbReference>
<dbReference type="AlphaFoldDB" id="A0A6P1BIG7"/>
<comment type="caution">
    <text evidence="2">The sequence shown here is derived from an EMBL/GenBank/DDBJ whole genome shotgun (WGS) entry which is preliminary data.</text>
</comment>
<dbReference type="GO" id="GO:0009228">
    <property type="term" value="P:thiamine biosynthetic process"/>
    <property type="evidence" value="ECO:0007669"/>
    <property type="project" value="InterPro"/>
</dbReference>
<evidence type="ECO:0000259" key="1">
    <source>
        <dbReference type="Pfam" id="PF09084"/>
    </source>
</evidence>
<accession>A0A6P1BIG7</accession>
<protein>
    <submittedName>
        <fullName evidence="2">ABC transporter substrate-binding protein</fullName>
    </submittedName>
</protein>
<name>A0A6P1BIG7_9BRAD</name>
<dbReference type="InterPro" id="IPR027939">
    <property type="entry name" value="NMT1/THI5"/>
</dbReference>
<dbReference type="InterPro" id="IPR015168">
    <property type="entry name" value="SsuA/THI5"/>
</dbReference>
<proteinExistence type="predicted"/>
<keyword evidence="3" id="KW-1185">Reference proteome</keyword>
<evidence type="ECO:0000313" key="3">
    <source>
        <dbReference type="Proteomes" id="UP000468531"/>
    </source>
</evidence>
<dbReference type="PANTHER" id="PTHR31528:SF15">
    <property type="entry name" value="RIBOFLAVIN-BINDING PROTEIN RIBY"/>
    <property type="match status" value="1"/>
</dbReference>
<feature type="domain" description="SsuA/THI5-like" evidence="1">
    <location>
        <begin position="42"/>
        <end position="254"/>
    </location>
</feature>
<dbReference type="Proteomes" id="UP000468531">
    <property type="component" value="Unassembled WGS sequence"/>
</dbReference>
<dbReference type="Gene3D" id="3.40.190.10">
    <property type="entry name" value="Periplasmic binding protein-like II"/>
    <property type="match status" value="2"/>
</dbReference>
<dbReference type="SUPFAM" id="SSF53850">
    <property type="entry name" value="Periplasmic binding protein-like II"/>
    <property type="match status" value="1"/>
</dbReference>
<sequence length="359" mass="38990">MRDGMSRRVFGGIALASLIMRPSNAATTTISLGEVTNITVSLAPVILATSMGFLEEEGLQVTNLEFQGGGVLFPQLANKRVTVGFPSPDPLVLSRQPGKDPLPMRYFYNSVRRSLWEFGVLAESQITDLRQLKGKKLGVGALTWGNLSTTRALLRELGLEPAEYELVPVGTGAPAALALQKGQVDALNLADSMLAVIENIGVPLRRLAMPAKYQSLLSDGFVAHEDTIRERPEILAGFGRAIAKATIAANANPAGCVKAFWRAFPNQKPTKGDDASKLAQDLRVLQSRLPKLVSFEPDARAQFGEYPKGAWRSFVEVLHAGGQLSTTDIDVESLYTNQFVPQFNDFDHDEVLKKARSAL</sequence>